<dbReference type="Pfam" id="PF00905">
    <property type="entry name" value="Transpeptidase"/>
    <property type="match status" value="1"/>
</dbReference>
<reference evidence="5" key="1">
    <citation type="journal article" date="2021" name="PeerJ">
        <title>Extensive microbial diversity within the chicken gut microbiome revealed by metagenomics and culture.</title>
        <authorList>
            <person name="Gilroy R."/>
            <person name="Ravi A."/>
            <person name="Getino M."/>
            <person name="Pursley I."/>
            <person name="Horton D.L."/>
            <person name="Alikhan N.F."/>
            <person name="Baker D."/>
            <person name="Gharbi K."/>
            <person name="Hall N."/>
            <person name="Watson M."/>
            <person name="Adriaenssens E.M."/>
            <person name="Foster-Nyarko E."/>
            <person name="Jarju S."/>
            <person name="Secka A."/>
            <person name="Antonio M."/>
            <person name="Oren A."/>
            <person name="Chaudhuri R.R."/>
            <person name="La Ragione R."/>
            <person name="Hildebrand F."/>
            <person name="Pallen M.J."/>
        </authorList>
    </citation>
    <scope>NUCLEOTIDE SEQUENCE</scope>
    <source>
        <strain evidence="5">CHK179-28034</strain>
    </source>
</reference>
<feature type="transmembrane region" description="Helical" evidence="2">
    <location>
        <begin position="326"/>
        <end position="347"/>
    </location>
</feature>
<dbReference type="Pfam" id="PF05569">
    <property type="entry name" value="Peptidase_M56"/>
    <property type="match status" value="1"/>
</dbReference>
<protein>
    <submittedName>
        <fullName evidence="5">BlaR1 family beta-lactam sensor/signal transducer</fullName>
    </submittedName>
</protein>
<evidence type="ECO:0000259" key="4">
    <source>
        <dbReference type="Pfam" id="PF05569"/>
    </source>
</evidence>
<dbReference type="InterPro" id="IPR008756">
    <property type="entry name" value="Peptidase_M56"/>
</dbReference>
<keyword evidence="2" id="KW-0812">Transmembrane</keyword>
<dbReference type="GO" id="GO:0008658">
    <property type="term" value="F:penicillin binding"/>
    <property type="evidence" value="ECO:0007669"/>
    <property type="project" value="InterPro"/>
</dbReference>
<dbReference type="InterPro" id="IPR052173">
    <property type="entry name" value="Beta-lactam_resp_regulator"/>
</dbReference>
<evidence type="ECO:0000313" key="5">
    <source>
        <dbReference type="EMBL" id="HIZ40684.1"/>
    </source>
</evidence>
<name>A0A9D2EN35_9FIRM</name>
<dbReference type="AlphaFoldDB" id="A0A9D2EN35"/>
<accession>A0A9D2EN35</accession>
<comment type="caution">
    <text evidence="5">The sequence shown here is derived from an EMBL/GenBank/DDBJ whole genome shotgun (WGS) entry which is preliminary data.</text>
</comment>
<sequence length="599" mass="66962">MISPVHFLMCNVLLSMFLGIILLVRKISSRHLTIPVRYRLWHLFTAALFLPFLPWRQLSPQEFLFWIQDLLTQDATASAVTHTAENAVQSSSSGTVIRDFSTAVTASGISLSRILGIIWIVGMTAVTLYFAVTLLSIHKIKRDAFLVTAESEPDLYRQFSSCVRELSLRQKVKLYASCDIQNPVSCGWLCPAVIIPQDLDIVSSEEELRFIFLHELQHCRHKDALLNLLVCVLEILYWFNPLIWYGFRQLQKDREIACDHAVIDHVGISERMNYGLTILRFARHAGQGVFASPLSGISSSASTTKQRIMEITEYRPATALQRLKSAGIFLLIFLLLFGTSPLLSAYASGSPVFHLTDEAWTEADVAESFGGRDGSFVLYDMQTEDYYIYNKEKSEERISPASTYKIYSSLFALEEGLITPESSAQQWDGSEQPFPEWMQDQTLTSAMRDSVNWYFQNLDRQMGLPALASYYSRIGYGNCDLSGGAENYWSNSLTISPLEQVRLLSGLLSNTWDFASENIRAVKDAMLLSEHSVSGGRLYGKTGTSNPDGGTQSGWFVGFLETGETTYCFAVNLQGEGCDGSTAADVALQSLTTILSRTE</sequence>
<dbReference type="CDD" id="cd07341">
    <property type="entry name" value="M56_BlaR1_MecR1_like"/>
    <property type="match status" value="1"/>
</dbReference>
<feature type="domain" description="Peptidase M56" evidence="4">
    <location>
        <begin position="8"/>
        <end position="311"/>
    </location>
</feature>
<dbReference type="PANTHER" id="PTHR34978:SF3">
    <property type="entry name" value="SLR0241 PROTEIN"/>
    <property type="match status" value="1"/>
</dbReference>
<evidence type="ECO:0000256" key="2">
    <source>
        <dbReference type="SAM" id="Phobius"/>
    </source>
</evidence>
<feature type="transmembrane region" description="Helical" evidence="2">
    <location>
        <begin position="114"/>
        <end position="137"/>
    </location>
</feature>
<feature type="transmembrane region" description="Helical" evidence="2">
    <location>
        <begin position="6"/>
        <end position="24"/>
    </location>
</feature>
<dbReference type="PANTHER" id="PTHR34978">
    <property type="entry name" value="POSSIBLE SENSOR-TRANSDUCER PROTEIN BLAR"/>
    <property type="match status" value="1"/>
</dbReference>
<dbReference type="Gene3D" id="3.40.710.10">
    <property type="entry name" value="DD-peptidase/beta-lactamase superfamily"/>
    <property type="match status" value="1"/>
</dbReference>
<organism evidence="5 6">
    <name type="scientific">Candidatus Anaerobutyricum stercoris</name>
    <dbReference type="NCBI Taxonomy" id="2838457"/>
    <lineage>
        <taxon>Bacteria</taxon>
        <taxon>Bacillati</taxon>
        <taxon>Bacillota</taxon>
        <taxon>Clostridia</taxon>
        <taxon>Lachnospirales</taxon>
        <taxon>Lachnospiraceae</taxon>
        <taxon>Anaerobutyricum</taxon>
    </lineage>
</organism>
<dbReference type="InterPro" id="IPR012338">
    <property type="entry name" value="Beta-lactam/transpept-like"/>
</dbReference>
<feature type="domain" description="Penicillin-binding protein transpeptidase" evidence="3">
    <location>
        <begin position="374"/>
        <end position="587"/>
    </location>
</feature>
<dbReference type="Proteomes" id="UP000824049">
    <property type="component" value="Unassembled WGS sequence"/>
</dbReference>
<keyword evidence="2" id="KW-1133">Transmembrane helix</keyword>
<evidence type="ECO:0000256" key="1">
    <source>
        <dbReference type="ARBA" id="ARBA00011075"/>
    </source>
</evidence>
<evidence type="ECO:0000259" key="3">
    <source>
        <dbReference type="Pfam" id="PF00905"/>
    </source>
</evidence>
<reference evidence="5" key="2">
    <citation type="submission" date="2021-04" db="EMBL/GenBank/DDBJ databases">
        <authorList>
            <person name="Gilroy R."/>
        </authorList>
    </citation>
    <scope>NUCLEOTIDE SEQUENCE</scope>
    <source>
        <strain evidence="5">CHK179-28034</strain>
    </source>
</reference>
<dbReference type="SUPFAM" id="SSF56601">
    <property type="entry name" value="beta-lactamase/transpeptidase-like"/>
    <property type="match status" value="1"/>
</dbReference>
<proteinExistence type="inferred from homology"/>
<keyword evidence="2" id="KW-0472">Membrane</keyword>
<dbReference type="InterPro" id="IPR001460">
    <property type="entry name" value="PCN-bd_Tpept"/>
</dbReference>
<evidence type="ECO:0000313" key="6">
    <source>
        <dbReference type="Proteomes" id="UP000824049"/>
    </source>
</evidence>
<comment type="similarity">
    <text evidence="1">Belongs to the peptidase M56 family.</text>
</comment>
<feature type="transmembrane region" description="Helical" evidence="2">
    <location>
        <begin position="224"/>
        <end position="247"/>
    </location>
</feature>
<dbReference type="EMBL" id="DXBR01000111">
    <property type="protein sequence ID" value="HIZ40684.1"/>
    <property type="molecule type" value="Genomic_DNA"/>
</dbReference>
<dbReference type="NCBIfam" id="NF000326">
    <property type="entry name" value="blaR1_generic"/>
    <property type="match status" value="1"/>
</dbReference>
<gene>
    <name evidence="5" type="ORF">H9968_12345</name>
</gene>